<accession>A0A558QS84</accession>
<evidence type="ECO:0000313" key="4">
    <source>
        <dbReference type="Proteomes" id="UP000318681"/>
    </source>
</evidence>
<gene>
    <name evidence="3" type="ORF">FOY91_20140</name>
</gene>
<dbReference type="PANTHER" id="PTHR12526:SF572">
    <property type="entry name" value="BLL5144 PROTEIN"/>
    <property type="match status" value="1"/>
</dbReference>
<comment type="caution">
    <text evidence="3">The sequence shown here is derived from an EMBL/GenBank/DDBJ whole genome shotgun (WGS) entry which is preliminary data.</text>
</comment>
<reference evidence="3 4" key="1">
    <citation type="submission" date="2019-07" db="EMBL/GenBank/DDBJ databases">
        <title>Sphingomonas solaris sp. nov., isolated from a solar panel from Boston, Massachusetts.</title>
        <authorList>
            <person name="Tanner K."/>
            <person name="Pascual J."/>
            <person name="Mancuso C."/>
            <person name="Pereto J."/>
            <person name="Khalil A."/>
            <person name="Vilanova C."/>
        </authorList>
    </citation>
    <scope>NUCLEOTIDE SEQUENCE [LARGE SCALE GENOMIC DNA]</scope>
    <source>
        <strain evidence="3 4">R4DWN</strain>
    </source>
</reference>
<dbReference type="Proteomes" id="UP000318681">
    <property type="component" value="Unassembled WGS sequence"/>
</dbReference>
<dbReference type="GO" id="GO:0016757">
    <property type="term" value="F:glycosyltransferase activity"/>
    <property type="evidence" value="ECO:0007669"/>
    <property type="project" value="InterPro"/>
</dbReference>
<dbReference type="GO" id="GO:0005975">
    <property type="term" value="P:carbohydrate metabolic process"/>
    <property type="evidence" value="ECO:0007669"/>
    <property type="project" value="InterPro"/>
</dbReference>
<dbReference type="Pfam" id="PF13439">
    <property type="entry name" value="Glyco_transf_4"/>
    <property type="match status" value="1"/>
</dbReference>
<dbReference type="RefSeq" id="WP_145155701.1">
    <property type="nucleotide sequence ID" value="NZ_VNIM01000150.1"/>
</dbReference>
<evidence type="ECO:0000259" key="2">
    <source>
        <dbReference type="Pfam" id="PF13439"/>
    </source>
</evidence>
<dbReference type="Gene3D" id="3.40.50.2000">
    <property type="entry name" value="Glycogen Phosphorylase B"/>
    <property type="match status" value="2"/>
</dbReference>
<sequence>MIGGKTGTIKRVALIGNYPPRLCGIATFTFDVHAALTAAFPDVSVDVYAMEDPGTTHAYPATVCCTIAQDDLADYRAAAHRINASGADVVIVQHEYGIFGGDSGVHLLRLLDRVSAPVVVTLHTVLEAPNSGQRAVLDALARRASKLIVMAEKGREILERVNGVASDMIAVVPHGVPDRPLLPTGEHKARFGFDGHDVLLTFGLLSPNKGIETVIEALPDIVATHPQALYVVLGATHPHLVAREGEAYRERLIALAADRGVADNVRFIDGFLEQELLLDYLAAADVYVTPYLNEAQITSGTLSYAVALGKPVVSTPYWHATELLADDVGIIVPFGESPAFVTAINGLLDDRARMERMRERAYAIGRSMIWPRLAAAYLAICEDAIARRPVRLKRSEREPVAPARARLDGVERLTDGCGIIQHSIFAVPDRDHGYCVDDNCRALMLMHQYDGDDMARADVLATVYASFVQHAWNGDIGRFRNFMGFDRGWLESEGSEDSFGRSLWSIGVTVSEARSADMRRWALHLFDQVAPHAEALGSLRAWAFALLGADAVLDAHPGHAPARRLVANLAARLVRQLAAARRPDWVWFETVLSYDNARVPQALIKAGKRLGDETMLGDGLATLDWLDGMQRNAEGQFRAIGTDSFGIPFAAPLPFDQQPLEAWATIDAAATAYAVTGDRRWVDTAWVAYRWYGGANDIGLPISAPEEGDCFDGLMSDRVNLNRGAESVLAFQFACCGMARLLGKANSVGGTRDAPGDLRYR</sequence>
<keyword evidence="3" id="KW-0808">Transferase</keyword>
<protein>
    <submittedName>
        <fullName evidence="3">Glycosyltransferase</fullName>
    </submittedName>
</protein>
<dbReference type="CDD" id="cd03822">
    <property type="entry name" value="GT4_mannosyltransferase-like"/>
    <property type="match status" value="1"/>
</dbReference>
<dbReference type="InterPro" id="IPR001296">
    <property type="entry name" value="Glyco_trans_1"/>
</dbReference>
<feature type="domain" description="Glycosyltransferase subfamily 4-like N-terminal" evidence="2">
    <location>
        <begin position="24"/>
        <end position="177"/>
    </location>
</feature>
<dbReference type="InterPro" id="IPR008928">
    <property type="entry name" value="6-hairpin_glycosidase_sf"/>
</dbReference>
<dbReference type="SUPFAM" id="SSF53756">
    <property type="entry name" value="UDP-Glycosyltransferase/glycogen phosphorylase"/>
    <property type="match status" value="1"/>
</dbReference>
<dbReference type="OrthoDB" id="9765330at2"/>
<organism evidence="3 4">
    <name type="scientific">Alterirhizorhabdus solaris</name>
    <dbReference type="NCBI Taxonomy" id="2529389"/>
    <lineage>
        <taxon>Bacteria</taxon>
        <taxon>Pseudomonadati</taxon>
        <taxon>Pseudomonadota</taxon>
        <taxon>Alphaproteobacteria</taxon>
        <taxon>Sphingomonadales</taxon>
        <taxon>Rhizorhabdaceae</taxon>
        <taxon>Alterirhizorhabdus</taxon>
    </lineage>
</organism>
<dbReference type="EMBL" id="VNIM01000150">
    <property type="protein sequence ID" value="TVV70013.1"/>
    <property type="molecule type" value="Genomic_DNA"/>
</dbReference>
<dbReference type="Pfam" id="PF00534">
    <property type="entry name" value="Glycos_transf_1"/>
    <property type="match status" value="1"/>
</dbReference>
<evidence type="ECO:0000259" key="1">
    <source>
        <dbReference type="Pfam" id="PF00534"/>
    </source>
</evidence>
<dbReference type="SUPFAM" id="SSF48208">
    <property type="entry name" value="Six-hairpin glycosidases"/>
    <property type="match status" value="1"/>
</dbReference>
<feature type="domain" description="Glycosyl transferase family 1" evidence="1">
    <location>
        <begin position="193"/>
        <end position="362"/>
    </location>
</feature>
<name>A0A558QS84_9SPHN</name>
<evidence type="ECO:0000313" key="3">
    <source>
        <dbReference type="EMBL" id="TVV70013.1"/>
    </source>
</evidence>
<dbReference type="AlphaFoldDB" id="A0A558QS84"/>
<dbReference type="PANTHER" id="PTHR12526">
    <property type="entry name" value="GLYCOSYLTRANSFERASE"/>
    <property type="match status" value="1"/>
</dbReference>
<dbReference type="InterPro" id="IPR028098">
    <property type="entry name" value="Glyco_trans_4-like_N"/>
</dbReference>
<proteinExistence type="predicted"/>
<keyword evidence="4" id="KW-1185">Reference proteome</keyword>